<accession>J1H8Y0</accession>
<evidence type="ECO:0000259" key="7">
    <source>
        <dbReference type="Pfam" id="PF01509"/>
    </source>
</evidence>
<dbReference type="EC" id="5.4.99.25" evidence="5"/>
<protein>
    <recommendedName>
        <fullName evidence="5">tRNA pseudouridine synthase B</fullName>
        <ecNumber evidence="5">5.4.99.25</ecNumber>
    </recommendedName>
    <alternativeName>
        <fullName evidence="5">tRNA pseudouridine(55) synthase</fullName>
        <shortName evidence="5">Psi55 synthase</shortName>
    </alternativeName>
    <alternativeName>
        <fullName evidence="5">tRNA pseudouridylate synthase</fullName>
    </alternativeName>
    <alternativeName>
        <fullName evidence="5">tRNA-uridine isomerase</fullName>
    </alternativeName>
</protein>
<dbReference type="HAMAP" id="MF_01080">
    <property type="entry name" value="TruB_bact"/>
    <property type="match status" value="1"/>
</dbReference>
<feature type="domain" description="Pseudouridine synthase II N-terminal" evidence="7">
    <location>
        <begin position="38"/>
        <end position="210"/>
    </location>
</feature>
<dbReference type="EMBL" id="AKFT01000149">
    <property type="protein sequence ID" value="EJF42090.1"/>
    <property type="molecule type" value="Genomic_DNA"/>
</dbReference>
<sequence>MSSARPSTPRGAVAARDGIVLIDKPAGLTSHDVVARTRRLAATRKVGHAGTLDPMATGLLVLGIGRATRLLTYLVGADKTYEATVRLGQDTLTEDAEGEVTASLGCSAPASWPGGQAAFNRRLDDALRALTGPIMQVPSAVSAIKIDGVRSYKRVRGGEDVALPARSVTIHSLIRAGAPVVTRAADGAGAVDVDVVDLPLHVSCSSGTYVRALARDLGARLGTGAHLTALRRTSVGPFEVSRARGLDDLAVEVTEDAARPEPAGLATLSLSSVARRCFPVVELDAAESVAIRHGQALPAEVLERAVRTADVPQAAGTQDAGAADDHHGVTAGFAPNGDVVALLARKGGRAHPVLVLSPA</sequence>
<evidence type="ECO:0000259" key="8">
    <source>
        <dbReference type="Pfam" id="PF09142"/>
    </source>
</evidence>
<dbReference type="PANTHER" id="PTHR13767">
    <property type="entry name" value="TRNA-PSEUDOURIDINE SYNTHASE"/>
    <property type="match status" value="1"/>
</dbReference>
<dbReference type="RefSeq" id="WP_008732147.1">
    <property type="nucleotide sequence ID" value="NZ_AKFT01000149.1"/>
</dbReference>
<name>J1H8Y0_9ACTO</name>
<dbReference type="InterPro" id="IPR032819">
    <property type="entry name" value="TruB_C"/>
</dbReference>
<dbReference type="Proteomes" id="UP000002941">
    <property type="component" value="Unassembled WGS sequence"/>
</dbReference>
<dbReference type="GO" id="GO:1990481">
    <property type="term" value="P:mRNA pseudouridine synthesis"/>
    <property type="evidence" value="ECO:0007669"/>
    <property type="project" value="TreeGrafter"/>
</dbReference>
<feature type="region of interest" description="Disordered" evidence="6">
    <location>
        <begin position="310"/>
        <end position="329"/>
    </location>
</feature>
<dbReference type="InterPro" id="IPR015947">
    <property type="entry name" value="PUA-like_sf"/>
</dbReference>
<proteinExistence type="inferred from homology"/>
<keyword evidence="4 5" id="KW-0413">Isomerase</keyword>
<dbReference type="CDD" id="cd02573">
    <property type="entry name" value="PseudoU_synth_EcTruB"/>
    <property type="match status" value="1"/>
</dbReference>
<keyword evidence="3 5" id="KW-0819">tRNA processing</keyword>
<dbReference type="eggNOG" id="COG0130">
    <property type="taxonomic scope" value="Bacteria"/>
</dbReference>
<evidence type="ECO:0000256" key="5">
    <source>
        <dbReference type="HAMAP-Rule" id="MF_01080"/>
    </source>
</evidence>
<evidence type="ECO:0000256" key="4">
    <source>
        <dbReference type="ARBA" id="ARBA00023235"/>
    </source>
</evidence>
<dbReference type="InterPro" id="IPR014780">
    <property type="entry name" value="tRNA_psdUridine_synth_TruB"/>
</dbReference>
<dbReference type="Pfam" id="PF09142">
    <property type="entry name" value="TruB_C"/>
    <property type="match status" value="1"/>
</dbReference>
<comment type="function">
    <text evidence="5">Responsible for synthesis of pseudouridine from uracil-55 in the psi GC loop of transfer RNAs.</text>
</comment>
<dbReference type="InterPro" id="IPR015225">
    <property type="entry name" value="tRNA_psdUridine_synth_fam2_C"/>
</dbReference>
<evidence type="ECO:0000256" key="3">
    <source>
        <dbReference type="ARBA" id="ARBA00022694"/>
    </source>
</evidence>
<comment type="similarity">
    <text evidence="2 5">Belongs to the pseudouridine synthase TruB family. Type 1 subfamily.</text>
</comment>
<keyword evidence="11" id="KW-1185">Reference proteome</keyword>
<evidence type="ECO:0000256" key="2">
    <source>
        <dbReference type="ARBA" id="ARBA00005642"/>
    </source>
</evidence>
<evidence type="ECO:0000313" key="10">
    <source>
        <dbReference type="EMBL" id="EJF42090.1"/>
    </source>
</evidence>
<gene>
    <name evidence="5 10" type="primary">truB</name>
    <name evidence="10" type="ORF">HMPREF1318_2399</name>
</gene>
<reference evidence="10 11" key="1">
    <citation type="submission" date="2012-05" db="EMBL/GenBank/DDBJ databases">
        <authorList>
            <person name="Harkins D.M."/>
            <person name="Madupu R."/>
            <person name="Durkin A.S."/>
            <person name="Torralba M."/>
            <person name="Methe B."/>
            <person name="Sutton G.G."/>
            <person name="Nelson K.E."/>
        </authorList>
    </citation>
    <scope>NUCLEOTIDE SEQUENCE [LARGE SCALE GENOMIC DNA]</scope>
    <source>
        <strain evidence="10 11">F0489</strain>
    </source>
</reference>
<comment type="caution">
    <text evidence="10">The sequence shown here is derived from an EMBL/GenBank/DDBJ whole genome shotgun (WGS) entry which is preliminary data.</text>
</comment>
<dbReference type="NCBIfam" id="TIGR00431">
    <property type="entry name" value="TruB"/>
    <property type="match status" value="1"/>
</dbReference>
<dbReference type="SUPFAM" id="SSF88697">
    <property type="entry name" value="PUA domain-like"/>
    <property type="match status" value="1"/>
</dbReference>
<dbReference type="PANTHER" id="PTHR13767:SF2">
    <property type="entry name" value="PSEUDOURIDYLATE SYNTHASE TRUB1"/>
    <property type="match status" value="1"/>
</dbReference>
<dbReference type="GO" id="GO:0003723">
    <property type="term" value="F:RNA binding"/>
    <property type="evidence" value="ECO:0007669"/>
    <property type="project" value="InterPro"/>
</dbReference>
<dbReference type="InterPro" id="IPR002501">
    <property type="entry name" value="PsdUridine_synth_N"/>
</dbReference>
<comment type="catalytic activity">
    <reaction evidence="1 5">
        <text>uridine(55) in tRNA = pseudouridine(55) in tRNA</text>
        <dbReference type="Rhea" id="RHEA:42532"/>
        <dbReference type="Rhea" id="RHEA-COMP:10101"/>
        <dbReference type="Rhea" id="RHEA-COMP:10102"/>
        <dbReference type="ChEBI" id="CHEBI:65314"/>
        <dbReference type="ChEBI" id="CHEBI:65315"/>
        <dbReference type="EC" id="5.4.99.25"/>
    </reaction>
</comment>
<dbReference type="SUPFAM" id="SSF55120">
    <property type="entry name" value="Pseudouridine synthase"/>
    <property type="match status" value="1"/>
</dbReference>
<dbReference type="InterPro" id="IPR036974">
    <property type="entry name" value="PUA_sf"/>
</dbReference>
<dbReference type="Gene3D" id="3.30.2350.10">
    <property type="entry name" value="Pseudouridine synthase"/>
    <property type="match status" value="1"/>
</dbReference>
<feature type="active site" description="Nucleophile" evidence="5">
    <location>
        <position position="53"/>
    </location>
</feature>
<dbReference type="PATRIC" id="fig|1125718.3.peg.1824"/>
<evidence type="ECO:0000313" key="11">
    <source>
        <dbReference type="Proteomes" id="UP000002941"/>
    </source>
</evidence>
<evidence type="ECO:0000259" key="9">
    <source>
        <dbReference type="Pfam" id="PF16198"/>
    </source>
</evidence>
<feature type="domain" description="tRNA pseudouridylate synthase B C-terminal" evidence="9">
    <location>
        <begin position="211"/>
        <end position="252"/>
    </location>
</feature>
<dbReference type="GO" id="GO:0031119">
    <property type="term" value="P:tRNA pseudouridine synthesis"/>
    <property type="evidence" value="ECO:0007669"/>
    <property type="project" value="UniProtKB-UniRule"/>
</dbReference>
<dbReference type="GO" id="GO:0160148">
    <property type="term" value="F:tRNA pseudouridine(55) synthase activity"/>
    <property type="evidence" value="ECO:0007669"/>
    <property type="project" value="UniProtKB-EC"/>
</dbReference>
<dbReference type="InterPro" id="IPR020103">
    <property type="entry name" value="PsdUridine_synth_cat_dom_sf"/>
</dbReference>
<dbReference type="Pfam" id="PF16198">
    <property type="entry name" value="TruB_C_2"/>
    <property type="match status" value="1"/>
</dbReference>
<dbReference type="Gene3D" id="2.30.130.10">
    <property type="entry name" value="PUA domain"/>
    <property type="match status" value="1"/>
</dbReference>
<evidence type="ECO:0000256" key="6">
    <source>
        <dbReference type="SAM" id="MobiDB-lite"/>
    </source>
</evidence>
<evidence type="ECO:0000256" key="1">
    <source>
        <dbReference type="ARBA" id="ARBA00000385"/>
    </source>
</evidence>
<feature type="domain" description="tRNA pseudouridine synthase II TruB subfamily 2 C-terminal" evidence="8">
    <location>
        <begin position="325"/>
        <end position="356"/>
    </location>
</feature>
<dbReference type="Pfam" id="PF01509">
    <property type="entry name" value="TruB_N"/>
    <property type="match status" value="1"/>
</dbReference>
<dbReference type="AlphaFoldDB" id="J1H8Y0"/>
<organism evidence="10 11">
    <name type="scientific">Actinomyces massiliensis F0489</name>
    <dbReference type="NCBI Taxonomy" id="1125718"/>
    <lineage>
        <taxon>Bacteria</taxon>
        <taxon>Bacillati</taxon>
        <taxon>Actinomycetota</taxon>
        <taxon>Actinomycetes</taxon>
        <taxon>Actinomycetales</taxon>
        <taxon>Actinomycetaceae</taxon>
        <taxon>Actinomyces</taxon>
    </lineage>
</organism>